<keyword evidence="12" id="KW-0511">Multifunctional enzyme</keyword>
<evidence type="ECO:0000259" key="19">
    <source>
        <dbReference type="Pfam" id="PF00912"/>
    </source>
</evidence>
<evidence type="ECO:0000256" key="16">
    <source>
        <dbReference type="SAM" id="MobiDB-lite"/>
    </source>
</evidence>
<dbReference type="RefSeq" id="WP_239671916.1">
    <property type="nucleotide sequence ID" value="NZ_CP049742.1"/>
</dbReference>
<dbReference type="Pfam" id="PF00905">
    <property type="entry name" value="Transpeptidase"/>
    <property type="match status" value="1"/>
</dbReference>
<dbReference type="KEGG" id="mcui:G8O30_09835"/>
<evidence type="ECO:0000256" key="4">
    <source>
        <dbReference type="ARBA" id="ARBA00022676"/>
    </source>
</evidence>
<keyword evidence="21" id="KW-1185">Reference proteome</keyword>
<feature type="transmembrane region" description="Helical" evidence="17">
    <location>
        <begin position="28"/>
        <end position="60"/>
    </location>
</feature>
<keyword evidence="13" id="KW-0961">Cell wall biogenesis/degradation</keyword>
<feature type="compositionally biased region" description="Pro residues" evidence="16">
    <location>
        <begin position="962"/>
        <end position="971"/>
    </location>
</feature>
<protein>
    <submittedName>
        <fullName evidence="20">Penicillin-binding protein</fullName>
    </submittedName>
</protein>
<evidence type="ECO:0000256" key="6">
    <source>
        <dbReference type="ARBA" id="ARBA00022692"/>
    </source>
</evidence>
<keyword evidence="5" id="KW-0808">Transferase</keyword>
<evidence type="ECO:0000256" key="8">
    <source>
        <dbReference type="ARBA" id="ARBA00022960"/>
    </source>
</evidence>
<evidence type="ECO:0000256" key="11">
    <source>
        <dbReference type="ARBA" id="ARBA00023136"/>
    </source>
</evidence>
<dbReference type="AlphaFoldDB" id="A0A7S8CC53"/>
<dbReference type="Gene3D" id="2.60.40.10">
    <property type="entry name" value="Immunoglobulins"/>
    <property type="match status" value="1"/>
</dbReference>
<dbReference type="PANTHER" id="PTHR32282:SF32">
    <property type="entry name" value="PENICILLIN-BINDING PROTEIN 2A"/>
    <property type="match status" value="1"/>
</dbReference>
<dbReference type="PANTHER" id="PTHR32282">
    <property type="entry name" value="BINDING PROTEIN TRANSPEPTIDASE, PUTATIVE-RELATED"/>
    <property type="match status" value="1"/>
</dbReference>
<evidence type="ECO:0000256" key="3">
    <source>
        <dbReference type="ARBA" id="ARBA00022670"/>
    </source>
</evidence>
<sequence>MNRANLHASLQRISTWLKQKRVSQKARITYGVIGNVLLLFFVMATLGVAFVGATGAGYFASLVKEEPIRSYESMERDIYNYEQTSELYFSDNVYLGKMRTDLEREEVSLENISPYVREALIATEDEYFFEHEGVVPKAIARALIQEFTNSSVQTGGSTLTQQLIKNQILTNEVSFDRKAKEILLALRLERFFEKDQILEAYLNVSTFGRNANGRNIAGIQAAAKGVFGVEAKDLTLPQAAYLAGLPQSPFGYTPFTNKGEVKQDLSPSIDRMKTVLERMKREEFITEKEFNEAISYDIKSNLAKPIATSNERYPWLSAEIEERSKHILKYILAEQNGITREQLDQDEAEMGRYETLASRALRQNGYRIHTTIDKQIFDKMEEAKDSYQGYGPTVTVTNEDGEAEEQPVQVGSILIENSTGKILSFTGGRDFETSQINHATQAYRSNGSTMKPLLSYAVSYELGEASPGTVWADIPVTIQIPGQPPYEPGNYNNRFHGLVSSRFALEKSYNIPAIQQYRTVINQSPLEYLKKMGFSRIDDANDSGPAVAIGGLTNGVTVEQNVNAFATFANQGKFIDAYLIERIEDTQGNILFEHKPEPVDVFSPQTAYLTLDVMRGVLTRGTAGSVPGQLAFSSDWAGKTGTSQETKDVWFVGTNPNVTFGTWLGYKTPRSLEARGVESASRRNLTVWSRLINAAYEAKPEVVDPNEQFKMPGGIVRRSYCAISGLLPSEACSQAGLVETDIFNAKFAPTKTDDSLINTNYVTIGDKKYIALDSTPAEFVQKGLLLAPEYVESLTNGQEIDLQTLLPDNPKWNNIILADDTISDDGSVPQTVNAVVRNSLLAWTPSTSPDVVGYYVYRVDGGKITRVAAVKAGEERRLTVSSGTYVVRAVDVAGKESANSNQLTFGQSKPADPPATSKPPKEKPPESNPPADPPTDGGGDEENPGDGNGDGNGEEPTDPTDPSTPPEDNPE</sequence>
<dbReference type="GO" id="GO:0071555">
    <property type="term" value="P:cell wall organization"/>
    <property type="evidence" value="ECO:0007669"/>
    <property type="project" value="UniProtKB-KW"/>
</dbReference>
<dbReference type="Gene3D" id="3.40.710.10">
    <property type="entry name" value="DD-peptidase/beta-lactamase superfamily"/>
    <property type="match status" value="1"/>
</dbReference>
<feature type="region of interest" description="Disordered" evidence="16">
    <location>
        <begin position="897"/>
        <end position="971"/>
    </location>
</feature>
<dbReference type="InterPro" id="IPR050396">
    <property type="entry name" value="Glycosyltr_51/Transpeptidase"/>
</dbReference>
<evidence type="ECO:0000256" key="12">
    <source>
        <dbReference type="ARBA" id="ARBA00023268"/>
    </source>
</evidence>
<dbReference type="InterPro" id="IPR012338">
    <property type="entry name" value="Beta-lactam/transpept-like"/>
</dbReference>
<gene>
    <name evidence="20" type="ORF">G8O30_09835</name>
</gene>
<evidence type="ECO:0000256" key="17">
    <source>
        <dbReference type="SAM" id="Phobius"/>
    </source>
</evidence>
<dbReference type="GO" id="GO:0009252">
    <property type="term" value="P:peptidoglycan biosynthetic process"/>
    <property type="evidence" value="ECO:0007669"/>
    <property type="project" value="UniProtKB-KW"/>
</dbReference>
<dbReference type="InterPro" id="IPR001460">
    <property type="entry name" value="PCN-bd_Tpept"/>
</dbReference>
<proteinExistence type="predicted"/>
<reference evidence="20 21" key="1">
    <citation type="submission" date="2019-07" db="EMBL/GenBank/DDBJ databases">
        <title>Genome sequence of 2 isolates from Red Sea Mangroves.</title>
        <authorList>
            <person name="Sefrji F."/>
            <person name="Michoud G."/>
            <person name="Merlino G."/>
            <person name="Daffonchio D."/>
        </authorList>
    </citation>
    <scope>NUCLEOTIDE SEQUENCE [LARGE SCALE GENOMIC DNA]</scope>
    <source>
        <strain evidence="20 21">R1DC41</strain>
    </source>
</reference>
<dbReference type="GO" id="GO:0006508">
    <property type="term" value="P:proteolysis"/>
    <property type="evidence" value="ECO:0007669"/>
    <property type="project" value="UniProtKB-KW"/>
</dbReference>
<organism evidence="20 21">
    <name type="scientific">Mangrovibacillus cuniculi</name>
    <dbReference type="NCBI Taxonomy" id="2593652"/>
    <lineage>
        <taxon>Bacteria</taxon>
        <taxon>Bacillati</taxon>
        <taxon>Bacillota</taxon>
        <taxon>Bacilli</taxon>
        <taxon>Bacillales</taxon>
        <taxon>Bacillaceae</taxon>
        <taxon>Mangrovibacillus</taxon>
    </lineage>
</organism>
<keyword evidence="6 17" id="KW-0812">Transmembrane</keyword>
<comment type="catalytic activity">
    <reaction evidence="15">
        <text>[GlcNAc-(1-&gt;4)-Mur2Ac(oyl-L-Ala-gamma-D-Glu-L-Lys-D-Ala-D-Ala)](n)-di-trans,octa-cis-undecaprenyl diphosphate + beta-D-GlcNAc-(1-&gt;4)-Mur2Ac(oyl-L-Ala-gamma-D-Glu-L-Lys-D-Ala-D-Ala)-di-trans,octa-cis-undecaprenyl diphosphate = [GlcNAc-(1-&gt;4)-Mur2Ac(oyl-L-Ala-gamma-D-Glu-L-Lys-D-Ala-D-Ala)](n+1)-di-trans,octa-cis-undecaprenyl diphosphate + di-trans,octa-cis-undecaprenyl diphosphate + H(+)</text>
        <dbReference type="Rhea" id="RHEA:23708"/>
        <dbReference type="Rhea" id="RHEA-COMP:9602"/>
        <dbReference type="Rhea" id="RHEA-COMP:9603"/>
        <dbReference type="ChEBI" id="CHEBI:15378"/>
        <dbReference type="ChEBI" id="CHEBI:58405"/>
        <dbReference type="ChEBI" id="CHEBI:60033"/>
        <dbReference type="ChEBI" id="CHEBI:78435"/>
        <dbReference type="EC" id="2.4.99.28"/>
    </reaction>
</comment>
<comment type="catalytic activity">
    <reaction evidence="14">
        <text>Preferential cleavage: (Ac)2-L-Lys-D-Ala-|-D-Ala. Also transpeptidation of peptidyl-alanyl moieties that are N-acyl substituents of D-alanine.</text>
        <dbReference type="EC" id="3.4.16.4"/>
    </reaction>
</comment>
<evidence type="ECO:0000256" key="15">
    <source>
        <dbReference type="ARBA" id="ARBA00049902"/>
    </source>
</evidence>
<dbReference type="GO" id="GO:0008658">
    <property type="term" value="F:penicillin binding"/>
    <property type="evidence" value="ECO:0007669"/>
    <property type="project" value="InterPro"/>
</dbReference>
<dbReference type="Pfam" id="PF00912">
    <property type="entry name" value="Transgly"/>
    <property type="match status" value="1"/>
</dbReference>
<evidence type="ECO:0000256" key="7">
    <source>
        <dbReference type="ARBA" id="ARBA00022801"/>
    </source>
</evidence>
<keyword evidence="2" id="KW-0121">Carboxypeptidase</keyword>
<feature type="compositionally biased region" description="Polar residues" evidence="16">
    <location>
        <begin position="897"/>
        <end position="907"/>
    </location>
</feature>
<dbReference type="EMBL" id="CP049742">
    <property type="protein sequence ID" value="QPC47251.1"/>
    <property type="molecule type" value="Genomic_DNA"/>
</dbReference>
<evidence type="ECO:0000313" key="21">
    <source>
        <dbReference type="Proteomes" id="UP000593626"/>
    </source>
</evidence>
<evidence type="ECO:0000256" key="9">
    <source>
        <dbReference type="ARBA" id="ARBA00022984"/>
    </source>
</evidence>
<dbReference type="InterPro" id="IPR001264">
    <property type="entry name" value="Glyco_trans_51"/>
</dbReference>
<dbReference type="InterPro" id="IPR036950">
    <property type="entry name" value="PBP_transglycosylase"/>
</dbReference>
<evidence type="ECO:0000256" key="14">
    <source>
        <dbReference type="ARBA" id="ARBA00034000"/>
    </source>
</evidence>
<dbReference type="GO" id="GO:0009002">
    <property type="term" value="F:serine-type D-Ala-D-Ala carboxypeptidase activity"/>
    <property type="evidence" value="ECO:0007669"/>
    <property type="project" value="UniProtKB-EC"/>
</dbReference>
<keyword evidence="11 17" id="KW-0472">Membrane</keyword>
<keyword evidence="4" id="KW-0328">Glycosyltransferase</keyword>
<keyword evidence="3" id="KW-0645">Protease</keyword>
<keyword evidence="1" id="KW-1003">Cell membrane</keyword>
<dbReference type="Gene3D" id="3.90.1310.40">
    <property type="match status" value="1"/>
</dbReference>
<feature type="domain" description="Penicillin-binding protein transpeptidase" evidence="18">
    <location>
        <begin position="413"/>
        <end position="657"/>
    </location>
</feature>
<keyword evidence="10 17" id="KW-1133">Transmembrane helix</keyword>
<dbReference type="GO" id="GO:0030288">
    <property type="term" value="C:outer membrane-bounded periplasmic space"/>
    <property type="evidence" value="ECO:0007669"/>
    <property type="project" value="TreeGrafter"/>
</dbReference>
<evidence type="ECO:0000259" key="18">
    <source>
        <dbReference type="Pfam" id="PF00905"/>
    </source>
</evidence>
<dbReference type="SUPFAM" id="SSF56601">
    <property type="entry name" value="beta-lactamase/transpeptidase-like"/>
    <property type="match status" value="1"/>
</dbReference>
<accession>A0A7S8CC53</accession>
<feature type="domain" description="Glycosyl transferase family 51" evidence="19">
    <location>
        <begin position="95"/>
        <end position="280"/>
    </location>
</feature>
<dbReference type="GO" id="GO:0008955">
    <property type="term" value="F:peptidoglycan glycosyltransferase activity"/>
    <property type="evidence" value="ECO:0007669"/>
    <property type="project" value="UniProtKB-EC"/>
</dbReference>
<dbReference type="InterPro" id="IPR023346">
    <property type="entry name" value="Lysozyme-like_dom_sf"/>
</dbReference>
<evidence type="ECO:0000256" key="1">
    <source>
        <dbReference type="ARBA" id="ARBA00022475"/>
    </source>
</evidence>
<dbReference type="SUPFAM" id="SSF53955">
    <property type="entry name" value="Lysozyme-like"/>
    <property type="match status" value="1"/>
</dbReference>
<dbReference type="GO" id="GO:0008360">
    <property type="term" value="P:regulation of cell shape"/>
    <property type="evidence" value="ECO:0007669"/>
    <property type="project" value="UniProtKB-KW"/>
</dbReference>
<dbReference type="Proteomes" id="UP000593626">
    <property type="component" value="Chromosome"/>
</dbReference>
<keyword evidence="8" id="KW-0133">Cell shape</keyword>
<evidence type="ECO:0000256" key="5">
    <source>
        <dbReference type="ARBA" id="ARBA00022679"/>
    </source>
</evidence>
<evidence type="ECO:0000313" key="20">
    <source>
        <dbReference type="EMBL" id="QPC47251.1"/>
    </source>
</evidence>
<keyword evidence="7" id="KW-0378">Hydrolase</keyword>
<dbReference type="InterPro" id="IPR013783">
    <property type="entry name" value="Ig-like_fold"/>
</dbReference>
<dbReference type="Gene3D" id="1.10.3810.10">
    <property type="entry name" value="Biosynthetic peptidoglycan transglycosylase-like"/>
    <property type="match status" value="1"/>
</dbReference>
<evidence type="ECO:0000256" key="2">
    <source>
        <dbReference type="ARBA" id="ARBA00022645"/>
    </source>
</evidence>
<evidence type="ECO:0000256" key="10">
    <source>
        <dbReference type="ARBA" id="ARBA00022989"/>
    </source>
</evidence>
<keyword evidence="9" id="KW-0573">Peptidoglycan synthesis</keyword>
<name>A0A7S8CC53_9BACI</name>
<evidence type="ECO:0000256" key="13">
    <source>
        <dbReference type="ARBA" id="ARBA00023316"/>
    </source>
</evidence>